<proteinExistence type="predicted"/>
<reference evidence="2" key="1">
    <citation type="journal article" date="2019" name="Database">
        <title>The radish genome database (RadishGD): an integrated information resource for radish genomics.</title>
        <authorList>
            <person name="Yu H.J."/>
            <person name="Baek S."/>
            <person name="Lee Y.J."/>
            <person name="Cho A."/>
            <person name="Mun J.H."/>
        </authorList>
    </citation>
    <scope>NUCLEOTIDE SEQUENCE [LARGE SCALE GENOMIC DNA]</scope>
    <source>
        <strain evidence="2">cv. WK10039</strain>
    </source>
</reference>
<name>A0A9W3C5C9_RAPSA</name>
<feature type="region of interest" description="Disordered" evidence="1">
    <location>
        <begin position="62"/>
        <end position="90"/>
    </location>
</feature>
<sequence length="145" mass="16719">MLKMLIEVLMKGLIKGFRKQRIRWRNAFLLGSIVTTIVVLRFPALTTTPVIEQLNASDGFSRGKLADQETDTSLRRKRRKRKKRKIKDELILPDPPPVPRHVLSSSEEALAFAKLEIQQAPEVVNDTELFAPVFRNLSVFKRYSF</sequence>
<dbReference type="OrthoDB" id="1751126at2759"/>
<dbReference type="RefSeq" id="XP_056846696.1">
    <property type="nucleotide sequence ID" value="XM_056990716.1"/>
</dbReference>
<keyword evidence="2" id="KW-1185">Reference proteome</keyword>
<dbReference type="AlphaFoldDB" id="A0A9W3C5C9"/>
<evidence type="ECO:0000313" key="3">
    <source>
        <dbReference type="RefSeq" id="XP_056846696.1"/>
    </source>
</evidence>
<protein>
    <submittedName>
        <fullName evidence="3">Uncharacterized protein LOC108837075 isoform X1</fullName>
    </submittedName>
</protein>
<gene>
    <name evidence="3" type="primary">LOC108837075</name>
</gene>
<accession>A0A9W3C5C9</accession>
<organism evidence="2 3">
    <name type="scientific">Raphanus sativus</name>
    <name type="common">Radish</name>
    <name type="synonym">Raphanus raphanistrum var. sativus</name>
    <dbReference type="NCBI Taxonomy" id="3726"/>
    <lineage>
        <taxon>Eukaryota</taxon>
        <taxon>Viridiplantae</taxon>
        <taxon>Streptophyta</taxon>
        <taxon>Embryophyta</taxon>
        <taxon>Tracheophyta</taxon>
        <taxon>Spermatophyta</taxon>
        <taxon>Magnoliopsida</taxon>
        <taxon>eudicotyledons</taxon>
        <taxon>Gunneridae</taxon>
        <taxon>Pentapetalae</taxon>
        <taxon>rosids</taxon>
        <taxon>malvids</taxon>
        <taxon>Brassicales</taxon>
        <taxon>Brassicaceae</taxon>
        <taxon>Brassiceae</taxon>
        <taxon>Raphanus</taxon>
    </lineage>
</organism>
<evidence type="ECO:0000313" key="2">
    <source>
        <dbReference type="Proteomes" id="UP000504610"/>
    </source>
</evidence>
<reference evidence="3" key="2">
    <citation type="submission" date="2025-08" db="UniProtKB">
        <authorList>
            <consortium name="RefSeq"/>
        </authorList>
    </citation>
    <scope>IDENTIFICATION</scope>
    <source>
        <tissue evidence="3">Leaf</tissue>
    </source>
</reference>
<dbReference type="KEGG" id="rsz:108837075"/>
<evidence type="ECO:0000256" key="1">
    <source>
        <dbReference type="SAM" id="MobiDB-lite"/>
    </source>
</evidence>
<feature type="compositionally biased region" description="Basic residues" evidence="1">
    <location>
        <begin position="75"/>
        <end position="85"/>
    </location>
</feature>
<dbReference type="GeneID" id="108837075"/>
<dbReference type="Proteomes" id="UP000504610">
    <property type="component" value="Chromosome 7"/>
</dbReference>